<dbReference type="FunFam" id="3.40.33.10:FF:000006">
    <property type="entry name" value="Putative pathogenesis-related protein 1"/>
    <property type="match status" value="1"/>
</dbReference>
<dbReference type="InterPro" id="IPR018244">
    <property type="entry name" value="Allrgn_V5/Tpx1_CS"/>
</dbReference>
<gene>
    <name evidence="6" type="ORF">CIPAW_08G037600</name>
</gene>
<evidence type="ECO:0000256" key="1">
    <source>
        <dbReference type="ARBA" id="ARBA00009923"/>
    </source>
</evidence>
<feature type="domain" description="SCP" evidence="5">
    <location>
        <begin position="57"/>
        <end position="190"/>
    </location>
</feature>
<keyword evidence="7" id="KW-1185">Reference proteome</keyword>
<dbReference type="SMART" id="SM00198">
    <property type="entry name" value="SCP"/>
    <property type="match status" value="1"/>
</dbReference>
<reference evidence="6" key="1">
    <citation type="submission" date="2020-12" db="EMBL/GenBank/DDBJ databases">
        <title>WGS assembly of Carya illinoinensis cv. Pawnee.</title>
        <authorList>
            <person name="Platts A."/>
            <person name="Shu S."/>
            <person name="Wright S."/>
            <person name="Barry K."/>
            <person name="Edger P."/>
            <person name="Pires J.C."/>
            <person name="Schmutz J."/>
        </authorList>
    </citation>
    <scope>NUCLEOTIDE SEQUENCE</scope>
    <source>
        <tissue evidence="6">Leaf</tissue>
    </source>
</reference>
<proteinExistence type="inferred from homology"/>
<organism evidence="6 7">
    <name type="scientific">Carya illinoinensis</name>
    <name type="common">Pecan</name>
    <dbReference type="NCBI Taxonomy" id="32201"/>
    <lineage>
        <taxon>Eukaryota</taxon>
        <taxon>Viridiplantae</taxon>
        <taxon>Streptophyta</taxon>
        <taxon>Embryophyta</taxon>
        <taxon>Tracheophyta</taxon>
        <taxon>Spermatophyta</taxon>
        <taxon>Magnoliopsida</taxon>
        <taxon>eudicotyledons</taxon>
        <taxon>Gunneridae</taxon>
        <taxon>Pentapetalae</taxon>
        <taxon>rosids</taxon>
        <taxon>fabids</taxon>
        <taxon>Fagales</taxon>
        <taxon>Juglandaceae</taxon>
        <taxon>Carya</taxon>
    </lineage>
</organism>
<evidence type="ECO:0000259" key="5">
    <source>
        <dbReference type="SMART" id="SM00198"/>
    </source>
</evidence>
<keyword evidence="3" id="KW-0611">Plant defense</keyword>
<dbReference type="EMBL" id="CM031816">
    <property type="protein sequence ID" value="KAG6644177.1"/>
    <property type="molecule type" value="Genomic_DNA"/>
</dbReference>
<dbReference type="PROSITE" id="PS01009">
    <property type="entry name" value="CRISP_1"/>
    <property type="match status" value="1"/>
</dbReference>
<dbReference type="Pfam" id="PF00188">
    <property type="entry name" value="CAP"/>
    <property type="match status" value="1"/>
</dbReference>
<dbReference type="GO" id="GO:0005576">
    <property type="term" value="C:extracellular region"/>
    <property type="evidence" value="ECO:0007669"/>
    <property type="project" value="InterPro"/>
</dbReference>
<dbReference type="Proteomes" id="UP000811609">
    <property type="component" value="Chromosome 8"/>
</dbReference>
<keyword evidence="2" id="KW-0732">Signal</keyword>
<evidence type="ECO:0000256" key="4">
    <source>
        <dbReference type="ARBA" id="ARBA00023157"/>
    </source>
</evidence>
<evidence type="ECO:0000256" key="2">
    <source>
        <dbReference type="ARBA" id="ARBA00022729"/>
    </source>
</evidence>
<dbReference type="AlphaFoldDB" id="A0A8T1PSF0"/>
<keyword evidence="4" id="KW-1015">Disulfide bond</keyword>
<accession>A0A8T1PSF0</accession>
<comment type="similarity">
    <text evidence="1">Belongs to the CRISP family.</text>
</comment>
<evidence type="ECO:0000313" key="6">
    <source>
        <dbReference type="EMBL" id="KAG6644177.1"/>
    </source>
</evidence>
<dbReference type="CDD" id="cd05381">
    <property type="entry name" value="CAP_PR-1"/>
    <property type="match status" value="1"/>
</dbReference>
<name>A0A8T1PSF0_CARIL</name>
<dbReference type="InterPro" id="IPR014044">
    <property type="entry name" value="CAP_dom"/>
</dbReference>
<sequence>MCLCTCKLLSHPALMKSVMKPSEFLQMRMYLCTVTTIFLGLLISSTHAVTKQGQYPSLANQFLAPHNAARSSLRLRPLMWDPKLARYARWYANQRRFDCALRHSNGPYGENIFWGIGNGWTPSQAVTAWVSERKWYNYRSNSCASGQMCGHFTQIVWRTTRRVGCARVICSGGRGVFMTCNYDPPGNYIGERPY</sequence>
<protein>
    <recommendedName>
        <fullName evidence="5">SCP domain-containing protein</fullName>
    </recommendedName>
</protein>
<dbReference type="GO" id="GO:0098542">
    <property type="term" value="P:defense response to other organism"/>
    <property type="evidence" value="ECO:0007669"/>
    <property type="project" value="UniProtKB-ARBA"/>
</dbReference>
<evidence type="ECO:0000256" key="3">
    <source>
        <dbReference type="ARBA" id="ARBA00022821"/>
    </source>
</evidence>
<evidence type="ECO:0000313" key="7">
    <source>
        <dbReference type="Proteomes" id="UP000811609"/>
    </source>
</evidence>
<dbReference type="PANTHER" id="PTHR10334">
    <property type="entry name" value="CYSTEINE-RICH SECRETORY PROTEIN-RELATED"/>
    <property type="match status" value="1"/>
</dbReference>
<dbReference type="InterPro" id="IPR001283">
    <property type="entry name" value="CRISP-related"/>
</dbReference>
<comment type="caution">
    <text evidence="6">The sequence shown here is derived from an EMBL/GenBank/DDBJ whole genome shotgun (WGS) entry which is preliminary data.</text>
</comment>
<dbReference type="PROSITE" id="PS01010">
    <property type="entry name" value="CRISP_2"/>
    <property type="match status" value="1"/>
</dbReference>